<accession>A0A371B317</accession>
<evidence type="ECO:0000256" key="1">
    <source>
        <dbReference type="ARBA" id="ARBA00022801"/>
    </source>
</evidence>
<evidence type="ECO:0000259" key="2">
    <source>
        <dbReference type="Pfam" id="PF00857"/>
    </source>
</evidence>
<dbReference type="PANTHER" id="PTHR43540:SF1">
    <property type="entry name" value="ISOCHORISMATASE HYDROLASE"/>
    <property type="match status" value="1"/>
</dbReference>
<dbReference type="Pfam" id="PF00857">
    <property type="entry name" value="Isochorismatase"/>
    <property type="match status" value="1"/>
</dbReference>
<dbReference type="InterPro" id="IPR000868">
    <property type="entry name" value="Isochorismatase-like_dom"/>
</dbReference>
<evidence type="ECO:0000313" key="3">
    <source>
        <dbReference type="EMBL" id="RDV01985.1"/>
    </source>
</evidence>
<keyword evidence="4" id="KW-1185">Reference proteome</keyword>
<sequence length="233" mass="25410">MNSSVAATLKTVIKSDSASNEVYARQGMGQRIGFGKRPAVLLIDMQNDFCDKDAPTTLYPSITSTYEPIKQLSAAARKHKAPVIYTQGLVAADGSSAGLWRLKTKHHGLSSVQIEGSRGAAIIDELTPQPGDRLIRKWRPSAFFRTDLEVFLGVQQIDTLLICGTSMSGCVRATAVDGFMRDIRCMIVREGVADRSDAVMDANLFDVDQKYGDVVTLEMCLQYFEGLPKAAAL</sequence>
<name>A0A371B317_9BRAD</name>
<protein>
    <submittedName>
        <fullName evidence="3">Isochorismatase family protein</fullName>
    </submittedName>
</protein>
<dbReference type="Proteomes" id="UP000263993">
    <property type="component" value="Unassembled WGS sequence"/>
</dbReference>
<dbReference type="PANTHER" id="PTHR43540">
    <property type="entry name" value="PEROXYUREIDOACRYLATE/UREIDOACRYLATE AMIDOHYDROLASE-RELATED"/>
    <property type="match status" value="1"/>
</dbReference>
<dbReference type="SUPFAM" id="SSF52499">
    <property type="entry name" value="Isochorismatase-like hydrolases"/>
    <property type="match status" value="1"/>
</dbReference>
<dbReference type="EMBL" id="QRGO01000002">
    <property type="protein sequence ID" value="RDV01985.1"/>
    <property type="molecule type" value="Genomic_DNA"/>
</dbReference>
<keyword evidence="1" id="KW-0378">Hydrolase</keyword>
<evidence type="ECO:0000313" key="4">
    <source>
        <dbReference type="Proteomes" id="UP000263993"/>
    </source>
</evidence>
<dbReference type="InterPro" id="IPR036380">
    <property type="entry name" value="Isochorismatase-like_sf"/>
</dbReference>
<comment type="caution">
    <text evidence="3">The sequence shown here is derived from an EMBL/GenBank/DDBJ whole genome shotgun (WGS) entry which is preliminary data.</text>
</comment>
<reference evidence="4" key="1">
    <citation type="submission" date="2018-08" db="EMBL/GenBank/DDBJ databases">
        <authorList>
            <person name="Kim S.-J."/>
            <person name="Jung G.-Y."/>
        </authorList>
    </citation>
    <scope>NUCLEOTIDE SEQUENCE [LARGE SCALE GENOMIC DNA]</scope>
    <source>
        <strain evidence="4">GY_H</strain>
    </source>
</reference>
<dbReference type="OrthoDB" id="7500697at2"/>
<organism evidence="3 4">
    <name type="scientific">Undibacter mobilis</name>
    <dbReference type="NCBI Taxonomy" id="2292256"/>
    <lineage>
        <taxon>Bacteria</taxon>
        <taxon>Pseudomonadati</taxon>
        <taxon>Pseudomonadota</taxon>
        <taxon>Alphaproteobacteria</taxon>
        <taxon>Hyphomicrobiales</taxon>
        <taxon>Nitrobacteraceae</taxon>
        <taxon>Undibacter</taxon>
    </lineage>
</organism>
<dbReference type="InterPro" id="IPR050272">
    <property type="entry name" value="Isochorismatase-like_hydrls"/>
</dbReference>
<feature type="domain" description="Isochorismatase-like" evidence="2">
    <location>
        <begin position="39"/>
        <end position="218"/>
    </location>
</feature>
<dbReference type="GO" id="GO:0016787">
    <property type="term" value="F:hydrolase activity"/>
    <property type="evidence" value="ECO:0007669"/>
    <property type="project" value="UniProtKB-KW"/>
</dbReference>
<gene>
    <name evidence="3" type="ORF">DXH78_15375</name>
</gene>
<dbReference type="AlphaFoldDB" id="A0A371B317"/>
<proteinExistence type="predicted"/>
<dbReference type="Gene3D" id="3.40.50.850">
    <property type="entry name" value="Isochorismatase-like"/>
    <property type="match status" value="1"/>
</dbReference>
<dbReference type="RefSeq" id="WP_115518107.1">
    <property type="nucleotide sequence ID" value="NZ_QRGO01000002.1"/>
</dbReference>